<feature type="compositionally biased region" description="Low complexity" evidence="1">
    <location>
        <begin position="355"/>
        <end position="368"/>
    </location>
</feature>
<feature type="compositionally biased region" description="Low complexity" evidence="1">
    <location>
        <begin position="455"/>
        <end position="469"/>
    </location>
</feature>
<feature type="compositionally biased region" description="Low complexity" evidence="1">
    <location>
        <begin position="73"/>
        <end position="84"/>
    </location>
</feature>
<feature type="region of interest" description="Disordered" evidence="1">
    <location>
        <begin position="67"/>
        <end position="87"/>
    </location>
</feature>
<accession>A0A1I8F565</accession>
<dbReference type="WBParaSite" id="maker-unitig_19672-snap-gene-0.2-mRNA-1">
    <property type="protein sequence ID" value="maker-unitig_19672-snap-gene-0.2-mRNA-1"/>
    <property type="gene ID" value="maker-unitig_19672-snap-gene-0.2"/>
</dbReference>
<reference evidence="3" key="1">
    <citation type="submission" date="2016-11" db="UniProtKB">
        <authorList>
            <consortium name="WormBaseParasite"/>
        </authorList>
    </citation>
    <scope>IDENTIFICATION</scope>
</reference>
<name>A0A1I8F565_9PLAT</name>
<dbReference type="AlphaFoldDB" id="A0A1I8F565"/>
<evidence type="ECO:0000256" key="1">
    <source>
        <dbReference type="SAM" id="MobiDB-lite"/>
    </source>
</evidence>
<feature type="region of interest" description="Disordered" evidence="1">
    <location>
        <begin position="332"/>
        <end position="405"/>
    </location>
</feature>
<feature type="compositionally biased region" description="Pro residues" evidence="1">
    <location>
        <begin position="498"/>
        <end position="507"/>
    </location>
</feature>
<feature type="compositionally biased region" description="Low complexity" evidence="1">
    <location>
        <begin position="111"/>
        <end position="127"/>
    </location>
</feature>
<evidence type="ECO:0000313" key="2">
    <source>
        <dbReference type="Proteomes" id="UP000095280"/>
    </source>
</evidence>
<protein>
    <submittedName>
        <fullName evidence="3">ELL domain-containing protein</fullName>
    </submittedName>
</protein>
<proteinExistence type="predicted"/>
<feature type="region of interest" description="Disordered" evidence="1">
    <location>
        <begin position="198"/>
        <end position="227"/>
    </location>
</feature>
<keyword evidence="2" id="KW-1185">Reference proteome</keyword>
<feature type="compositionally biased region" description="Pro residues" evidence="1">
    <location>
        <begin position="345"/>
        <end position="354"/>
    </location>
</feature>
<organism evidence="2 3">
    <name type="scientific">Macrostomum lignano</name>
    <dbReference type="NCBI Taxonomy" id="282301"/>
    <lineage>
        <taxon>Eukaryota</taxon>
        <taxon>Metazoa</taxon>
        <taxon>Spiralia</taxon>
        <taxon>Lophotrochozoa</taxon>
        <taxon>Platyhelminthes</taxon>
        <taxon>Rhabditophora</taxon>
        <taxon>Macrostomorpha</taxon>
        <taxon>Macrostomida</taxon>
        <taxon>Macrostomidae</taxon>
        <taxon>Macrostomum</taxon>
    </lineage>
</organism>
<feature type="region of interest" description="Disordered" evidence="1">
    <location>
        <begin position="103"/>
        <end position="127"/>
    </location>
</feature>
<sequence>VSNRFARQLANGVTTRLWYQIVADLSDFGGAQLRDCLVECGWLDRPGHRATRLHAGAGVATMDSLCHRRSKDQAASQQHYQQSQTRHNRGGYSLLCNASHSTWKHAPPQRASKAAQPATQAQPSSCSRAGASSAALARRLLAMSNAPAGELESARARLLDQDDTELSSLLASRTSGEKLIAFYSGSPILLGNRSRATVAKPPSWSSQAARPPVRADSARERGTRQSAVPLTSADGAALNRLAPQLATAGRAAPAGALGRLPGPAASAWLTICANWQDAWREACRSLRNRLDAAWPTCRPVCANCWADVTADSEAAAAAAAKRRSQLLISSPQLPAPAAPASSSLSPPPPRPPDAPTRARPAAGRPTPRNCLDSAAKARPGQASRTAEGRHRRHGEPRLKRPPPTLRRLRAGLARCQPSRSLTLLGRLLLTRIQAQRAQVQLEFQRGAQAARCRRSSGQPQPQWSSSGGSKESHSRSLALIRHSSNRSRSRRRRLSKPQPQPRAPPPKRAAAAKIDRVEHRLPPPPSSTPATLPPRVSSSNRGRQPLLRRAAAVRSSPLPTPQQVTQYSSRTMKLLRLLRENLSIVCQAQPDYESLLRSCQKIPHHWHTVEDIDCC</sequence>
<feature type="compositionally biased region" description="Basic residues" evidence="1">
    <location>
        <begin position="483"/>
        <end position="495"/>
    </location>
</feature>
<feature type="region of interest" description="Disordered" evidence="1">
    <location>
        <begin position="450"/>
        <end position="544"/>
    </location>
</feature>
<evidence type="ECO:0000313" key="3">
    <source>
        <dbReference type="WBParaSite" id="maker-unitig_19672-snap-gene-0.2-mRNA-1"/>
    </source>
</evidence>
<dbReference type="Proteomes" id="UP000095280">
    <property type="component" value="Unplaced"/>
</dbReference>